<accession>A0ABP5G6F2</accession>
<comment type="caution">
    <text evidence="2">The sequence shown here is derived from an EMBL/GenBank/DDBJ whole genome shotgun (WGS) entry which is preliminary data.</text>
</comment>
<evidence type="ECO:0000313" key="3">
    <source>
        <dbReference type="Proteomes" id="UP001500751"/>
    </source>
</evidence>
<dbReference type="EMBL" id="BAAAQN010000027">
    <property type="protein sequence ID" value="GAA2038805.1"/>
    <property type="molecule type" value="Genomic_DNA"/>
</dbReference>
<feature type="signal peptide" evidence="1">
    <location>
        <begin position="1"/>
        <end position="23"/>
    </location>
</feature>
<reference evidence="3" key="1">
    <citation type="journal article" date="2019" name="Int. J. Syst. Evol. Microbiol.">
        <title>The Global Catalogue of Microorganisms (GCM) 10K type strain sequencing project: providing services to taxonomists for standard genome sequencing and annotation.</title>
        <authorList>
            <consortium name="The Broad Institute Genomics Platform"/>
            <consortium name="The Broad Institute Genome Sequencing Center for Infectious Disease"/>
            <person name="Wu L."/>
            <person name="Ma J."/>
        </authorList>
    </citation>
    <scope>NUCLEOTIDE SEQUENCE [LARGE SCALE GENOMIC DNA]</scope>
    <source>
        <strain evidence="3">JCM 16014</strain>
    </source>
</reference>
<keyword evidence="1" id="KW-0732">Signal</keyword>
<organism evidence="2 3">
    <name type="scientific">Catenulispora yoronensis</name>
    <dbReference type="NCBI Taxonomy" id="450799"/>
    <lineage>
        <taxon>Bacteria</taxon>
        <taxon>Bacillati</taxon>
        <taxon>Actinomycetota</taxon>
        <taxon>Actinomycetes</taxon>
        <taxon>Catenulisporales</taxon>
        <taxon>Catenulisporaceae</taxon>
        <taxon>Catenulispora</taxon>
    </lineage>
</organism>
<name>A0ABP5G6F2_9ACTN</name>
<keyword evidence="3" id="KW-1185">Reference proteome</keyword>
<proteinExistence type="predicted"/>
<dbReference type="RefSeq" id="WP_344667665.1">
    <property type="nucleotide sequence ID" value="NZ_BAAAQN010000027.1"/>
</dbReference>
<gene>
    <name evidence="2" type="ORF">GCM10009839_45610</name>
</gene>
<evidence type="ECO:0000313" key="2">
    <source>
        <dbReference type="EMBL" id="GAA2038805.1"/>
    </source>
</evidence>
<evidence type="ECO:0000256" key="1">
    <source>
        <dbReference type="SAM" id="SignalP"/>
    </source>
</evidence>
<sequence>MLSRKLAALLAVAVTALSTAALAGSANAAATDAATAKAWTQGQIGAQLHRKAGGTVQDNTITYANGVKLVYSAHTAGAAVTPDFVQCPSGNVCLSSDGSMGSIQLQTSSLWCDNELPAGEGSMYLGDYGLASNLRSANSENAYWVSGVWSYVNWLGRQHGIRWEMSPYGAVFNQSATNMQYVVICRTEADLH</sequence>
<dbReference type="Proteomes" id="UP001500751">
    <property type="component" value="Unassembled WGS sequence"/>
</dbReference>
<feature type="chain" id="PRO_5046611784" evidence="1">
    <location>
        <begin position="24"/>
        <end position="192"/>
    </location>
</feature>
<protein>
    <submittedName>
        <fullName evidence="2">Uncharacterized protein</fullName>
    </submittedName>
</protein>